<dbReference type="PRINTS" id="PR00411">
    <property type="entry name" value="PNDRDTASEI"/>
</dbReference>
<dbReference type="InterPro" id="IPR023753">
    <property type="entry name" value="FAD/NAD-binding_dom"/>
</dbReference>
<proteinExistence type="inferred from homology"/>
<comment type="similarity">
    <text evidence="1">Belongs to the class-I pyridine nucleotide-disulfide oxidoreductase family.</text>
</comment>
<keyword evidence="2" id="KW-0285">Flavoprotein</keyword>
<dbReference type="Pfam" id="PF07992">
    <property type="entry name" value="Pyr_redox_2"/>
    <property type="match status" value="1"/>
</dbReference>
<dbReference type="Proteomes" id="UP000442244">
    <property type="component" value="Unassembled WGS sequence"/>
</dbReference>
<comment type="caution">
    <text evidence="8">The sequence shown here is derived from an EMBL/GenBank/DDBJ whole genome shotgun (WGS) entry which is preliminary data.</text>
</comment>
<name>A0A6P2CS81_9LACO</name>
<feature type="binding site" evidence="4">
    <location>
        <position position="114"/>
    </location>
    <ligand>
        <name>FAD</name>
        <dbReference type="ChEBI" id="CHEBI:57692"/>
    </ligand>
</feature>
<dbReference type="OrthoDB" id="9800167at2"/>
<dbReference type="PIRSF" id="PIRSF000350">
    <property type="entry name" value="Mercury_reductase_MerA"/>
    <property type="match status" value="1"/>
</dbReference>
<protein>
    <submittedName>
        <fullName evidence="8">NAD(P)/FAD-dependent oxidoreductase</fullName>
    </submittedName>
</protein>
<evidence type="ECO:0000256" key="4">
    <source>
        <dbReference type="PIRSR" id="PIRSR000350-3"/>
    </source>
</evidence>
<accession>A0A6P2CS81</accession>
<dbReference type="Gene3D" id="3.50.50.60">
    <property type="entry name" value="FAD/NAD(P)-binding domain"/>
    <property type="match status" value="1"/>
</dbReference>
<evidence type="ECO:0000259" key="7">
    <source>
        <dbReference type="Pfam" id="PF07992"/>
    </source>
</evidence>
<dbReference type="InterPro" id="IPR036188">
    <property type="entry name" value="FAD/NAD-bd_sf"/>
</dbReference>
<dbReference type="SUPFAM" id="SSF51905">
    <property type="entry name" value="FAD/NAD(P)-binding domain"/>
    <property type="match status" value="1"/>
</dbReference>
<sequence length="443" mass="48907">MTRQYDYDVLYLGSGHGTFDGAVPLAQTGSKVGVIEKDMIGGTCPNFGCNAKIALDAPVTLLRKAERFDNVVAGSLALNWKENIAYKQHVIEDLPDMITGLIEGAGIDIIHGTGVFQDRHTILVNGQQKTAENIVISTGLRPHRLDIPGSELAHDSREFMNLENLPEKIVVVGSGYISMEFVTMANAAGADVTVLMHGDSTLKDFYQPYVSKIIDDLKGRGVKFIKNANITSFETLNGQTVVHYGENKQLIADWILDATGRVPNVEHIGLPEIGIDYNDKGIVVNEYLQTNIDNIYASGDVIDKKQPKLTPTAIFESLYLSKQFAGQSNEPIKYPVIPSVVFTSPRIAKVGISVEDAKKNNDHIQQNQLVDDWYRQVNHERISENTLIFDDDHRLIGATEVSEQADNAIDTLLPAIEFKFSKEDVSRVIHLFPSISASTWGLL</sequence>
<reference evidence="8 9" key="1">
    <citation type="submission" date="2019-01" db="EMBL/GenBank/DDBJ databases">
        <title>Leuconostoc litchii sp. nov., a novel lactic acid bacterium isolated from lychee.</title>
        <authorList>
            <person name="Wang L.-T."/>
        </authorList>
    </citation>
    <scope>NUCLEOTIDE SEQUENCE [LARGE SCALE GENOMIC DNA]</scope>
    <source>
        <strain evidence="8 9">MB7</strain>
    </source>
</reference>
<dbReference type="RefSeq" id="WP_148604647.1">
    <property type="nucleotide sequence ID" value="NZ_BSUV01000001.1"/>
</dbReference>
<dbReference type="PANTHER" id="PTHR43014">
    <property type="entry name" value="MERCURIC REDUCTASE"/>
    <property type="match status" value="1"/>
</dbReference>
<feature type="binding site" evidence="4">
    <location>
        <position position="300"/>
    </location>
    <ligand>
        <name>FAD</name>
        <dbReference type="ChEBI" id="CHEBI:57692"/>
    </ligand>
</feature>
<dbReference type="AlphaFoldDB" id="A0A6P2CS81"/>
<dbReference type="Pfam" id="PF02852">
    <property type="entry name" value="Pyr_redox_dim"/>
    <property type="match status" value="1"/>
</dbReference>
<keyword evidence="3 4" id="KW-0274">FAD</keyword>
<dbReference type="PANTHER" id="PTHR43014:SF5">
    <property type="entry name" value="GLUTATHIONE REDUCTASE (NADPH)"/>
    <property type="match status" value="1"/>
</dbReference>
<feature type="disulfide bond" description="Redox-active" evidence="5">
    <location>
        <begin position="44"/>
        <end position="49"/>
    </location>
</feature>
<dbReference type="PRINTS" id="PR00368">
    <property type="entry name" value="FADPNR"/>
</dbReference>
<dbReference type="InterPro" id="IPR001100">
    <property type="entry name" value="Pyr_nuc-diS_OxRdtase"/>
</dbReference>
<dbReference type="GO" id="GO:0000166">
    <property type="term" value="F:nucleotide binding"/>
    <property type="evidence" value="ECO:0007669"/>
    <property type="project" value="UniProtKB-KW"/>
</dbReference>
<feature type="binding site" evidence="4">
    <location>
        <begin position="173"/>
        <end position="180"/>
    </location>
    <ligand>
        <name>NAD(+)</name>
        <dbReference type="ChEBI" id="CHEBI:57540"/>
    </ligand>
</feature>
<keyword evidence="4" id="KW-0520">NAD</keyword>
<comment type="cofactor">
    <cofactor evidence="4">
        <name>FAD</name>
        <dbReference type="ChEBI" id="CHEBI:57692"/>
    </cofactor>
    <text evidence="4">Binds 1 FAD per subunit.</text>
</comment>
<dbReference type="SUPFAM" id="SSF55424">
    <property type="entry name" value="FAD/NAD-linked reductases, dimerisation (C-terminal) domain"/>
    <property type="match status" value="1"/>
</dbReference>
<feature type="domain" description="Pyridine nucleotide-disulphide oxidoreductase dimerisation" evidence="6">
    <location>
        <begin position="337"/>
        <end position="437"/>
    </location>
</feature>
<dbReference type="GO" id="GO:0016491">
    <property type="term" value="F:oxidoreductase activity"/>
    <property type="evidence" value="ECO:0007669"/>
    <property type="project" value="InterPro"/>
</dbReference>
<evidence type="ECO:0000256" key="2">
    <source>
        <dbReference type="ARBA" id="ARBA00022630"/>
    </source>
</evidence>
<evidence type="ECO:0000313" key="8">
    <source>
        <dbReference type="EMBL" id="TYC47137.1"/>
    </source>
</evidence>
<evidence type="ECO:0000256" key="5">
    <source>
        <dbReference type="PIRSR" id="PIRSR000350-4"/>
    </source>
</evidence>
<feature type="domain" description="FAD/NAD(P)-binding" evidence="7">
    <location>
        <begin position="7"/>
        <end position="315"/>
    </location>
</feature>
<keyword evidence="4" id="KW-0547">Nucleotide-binding</keyword>
<evidence type="ECO:0000313" key="9">
    <source>
        <dbReference type="Proteomes" id="UP000442244"/>
    </source>
</evidence>
<feature type="binding site" evidence="4">
    <location>
        <position position="260"/>
    </location>
    <ligand>
        <name>NAD(+)</name>
        <dbReference type="ChEBI" id="CHEBI:57540"/>
    </ligand>
</feature>
<dbReference type="InterPro" id="IPR016156">
    <property type="entry name" value="FAD/NAD-linked_Rdtase_dimer_sf"/>
</dbReference>
<dbReference type="EMBL" id="SDGY01000001">
    <property type="protein sequence ID" value="TYC47137.1"/>
    <property type="molecule type" value="Genomic_DNA"/>
</dbReference>
<gene>
    <name evidence="8" type="ORF">ESZ47_03105</name>
</gene>
<keyword evidence="9" id="KW-1185">Reference proteome</keyword>
<organism evidence="8 9">
    <name type="scientific">Leuconostoc litchii</name>
    <dbReference type="NCBI Taxonomy" id="1981069"/>
    <lineage>
        <taxon>Bacteria</taxon>
        <taxon>Bacillati</taxon>
        <taxon>Bacillota</taxon>
        <taxon>Bacilli</taxon>
        <taxon>Lactobacillales</taxon>
        <taxon>Lactobacillaceae</taxon>
        <taxon>Leuconostoc</taxon>
    </lineage>
</organism>
<evidence type="ECO:0000256" key="1">
    <source>
        <dbReference type="ARBA" id="ARBA00007532"/>
    </source>
</evidence>
<evidence type="ECO:0000259" key="6">
    <source>
        <dbReference type="Pfam" id="PF02852"/>
    </source>
</evidence>
<dbReference type="InterPro" id="IPR004099">
    <property type="entry name" value="Pyr_nucl-diS_OxRdtase_dimer"/>
</dbReference>
<evidence type="ECO:0000256" key="3">
    <source>
        <dbReference type="ARBA" id="ARBA00022827"/>
    </source>
</evidence>